<gene>
    <name evidence="5" type="primary">mdcG</name>
    <name evidence="5" type="ORF">E4L98_22150</name>
</gene>
<comment type="caution">
    <text evidence="5">The sequence shown here is derived from an EMBL/GenBank/DDBJ whole genome shotgun (WGS) entry which is preliminary data.</text>
</comment>
<dbReference type="Pfam" id="PF20866">
    <property type="entry name" value="MdcG_N"/>
    <property type="match status" value="1"/>
</dbReference>
<keyword evidence="6" id="KW-1185">Reference proteome</keyword>
<feature type="domain" description="Phosphoribosyl-dephospho-CoA transferase MdcG N-terminal" evidence="4">
    <location>
        <begin position="6"/>
        <end position="90"/>
    </location>
</feature>
<evidence type="ECO:0000259" key="4">
    <source>
        <dbReference type="Pfam" id="PF20866"/>
    </source>
</evidence>
<keyword evidence="2" id="KW-0548">Nucleotidyltransferase</keyword>
<protein>
    <submittedName>
        <fullName evidence="5">Malonate decarboxylase holo-[acyl-carrier-protein] synthase</fullName>
    </submittedName>
</protein>
<dbReference type="GO" id="GO:0016779">
    <property type="term" value="F:nucleotidyltransferase activity"/>
    <property type="evidence" value="ECO:0007669"/>
    <property type="project" value="UniProtKB-KW"/>
</dbReference>
<proteinExistence type="predicted"/>
<feature type="domain" description="Phosphoribosyl-dephospho-CoA transferase MdcG C-terminal" evidence="3">
    <location>
        <begin position="99"/>
        <end position="209"/>
    </location>
</feature>
<evidence type="ECO:0000256" key="1">
    <source>
        <dbReference type="ARBA" id="ARBA00022679"/>
    </source>
</evidence>
<dbReference type="InterPro" id="IPR049180">
    <property type="entry name" value="MdcG_C"/>
</dbReference>
<dbReference type="InterPro" id="IPR017557">
    <property type="entry name" value="Holo-ACP_synthase"/>
</dbReference>
<name>A0A4Y9SBD4_9BURK</name>
<evidence type="ECO:0000313" key="6">
    <source>
        <dbReference type="Proteomes" id="UP000297729"/>
    </source>
</evidence>
<evidence type="ECO:0000313" key="5">
    <source>
        <dbReference type="EMBL" id="TFW16923.1"/>
    </source>
</evidence>
<reference evidence="5 6" key="1">
    <citation type="submission" date="2019-03" db="EMBL/GenBank/DDBJ databases">
        <title>Draft Genome Sequence of Duganella callidus sp. nov., a Novel Duganella Species Isolated from Cultivated Soil.</title>
        <authorList>
            <person name="Raths R."/>
            <person name="Peta V."/>
            <person name="Bucking H."/>
        </authorList>
    </citation>
    <scope>NUCLEOTIDE SEQUENCE [LARGE SCALE GENOMIC DNA]</scope>
    <source>
        <strain evidence="5 6">DN04</strain>
    </source>
</reference>
<keyword evidence="1" id="KW-0808">Transferase</keyword>
<dbReference type="EMBL" id="SPVG01000219">
    <property type="protein sequence ID" value="TFW16923.1"/>
    <property type="molecule type" value="Genomic_DNA"/>
</dbReference>
<dbReference type="NCBIfam" id="TIGR03135">
    <property type="entry name" value="malonate_mdcG"/>
    <property type="match status" value="1"/>
</dbReference>
<dbReference type="OrthoDB" id="8562329at2"/>
<dbReference type="Proteomes" id="UP000297729">
    <property type="component" value="Unassembled WGS sequence"/>
</dbReference>
<dbReference type="RefSeq" id="WP_135203714.1">
    <property type="nucleotide sequence ID" value="NZ_SPVG01000219.1"/>
</dbReference>
<dbReference type="InterPro" id="IPR048903">
    <property type="entry name" value="MdcG_N"/>
</dbReference>
<evidence type="ECO:0000256" key="2">
    <source>
        <dbReference type="ARBA" id="ARBA00022695"/>
    </source>
</evidence>
<evidence type="ECO:0000259" key="3">
    <source>
        <dbReference type="Pfam" id="PF10620"/>
    </source>
</evidence>
<organism evidence="5 6">
    <name type="scientific">Duganella callida</name>
    <dbReference type="NCBI Taxonomy" id="2561932"/>
    <lineage>
        <taxon>Bacteria</taxon>
        <taxon>Pseudomonadati</taxon>
        <taxon>Pseudomonadota</taxon>
        <taxon>Betaproteobacteria</taxon>
        <taxon>Burkholderiales</taxon>
        <taxon>Oxalobacteraceae</taxon>
        <taxon>Telluria group</taxon>
        <taxon>Duganella</taxon>
    </lineage>
</organism>
<accession>A0A4Y9SBD4</accession>
<dbReference type="AlphaFoldDB" id="A0A4Y9SBD4"/>
<sequence length="229" mass="25043">MTHALERHQLVWLTAAGWRATLAAARPQQREAIKLWRGQDWPAVVRRAEPDAAADEVCLGLPLPPERDNGGKLRIALRAQVAHIARSAPPIALAAALRSSGCWRERLAALVADAAGLELRVYGSLAMQSLTGLLYLSPRSDVDLLFRPASRQQLDDGMALLSRHAQLLPLDGEIIFPGGQAVAWQEWRMAMAQPARVLVKSRQTVRLADTASLLVTLPMRLPQPALDEA</sequence>
<dbReference type="Pfam" id="PF10620">
    <property type="entry name" value="MdcG"/>
    <property type="match status" value="1"/>
</dbReference>